<evidence type="ECO:0000256" key="4">
    <source>
        <dbReference type="ARBA" id="ARBA00022475"/>
    </source>
</evidence>
<evidence type="ECO:0000256" key="21">
    <source>
        <dbReference type="SAM" id="MobiDB-lite"/>
    </source>
</evidence>
<keyword evidence="8 22" id="KW-0812">Transmembrane</keyword>
<dbReference type="FunFam" id="3.40.1110.10:FF:000001">
    <property type="entry name" value="Sodium/potassium-transporting ATPase subunit alpha"/>
    <property type="match status" value="2"/>
</dbReference>
<dbReference type="PRINTS" id="PR00121">
    <property type="entry name" value="NAKATPASE"/>
</dbReference>
<feature type="transmembrane region" description="Helical" evidence="22">
    <location>
        <begin position="94"/>
        <end position="116"/>
    </location>
</feature>
<feature type="domain" description="Cation-transporting P-type ATPase N-terminal" evidence="23">
    <location>
        <begin position="40"/>
        <end position="114"/>
    </location>
</feature>
<evidence type="ECO:0000256" key="11">
    <source>
        <dbReference type="ARBA" id="ARBA00022958"/>
    </source>
</evidence>
<keyword evidence="14" id="KW-0915">Sodium</keyword>
<keyword evidence="9" id="KW-0547">Nucleotide-binding</keyword>
<dbReference type="GO" id="GO:1902600">
    <property type="term" value="P:proton transmembrane transport"/>
    <property type="evidence" value="ECO:0007669"/>
    <property type="project" value="TreeGrafter"/>
</dbReference>
<dbReference type="InterPro" id="IPR050510">
    <property type="entry name" value="Cation_transp_ATPase_P-type"/>
</dbReference>
<keyword evidence="6" id="KW-0597">Phosphoprotein</keyword>
<dbReference type="SUPFAM" id="SSF81665">
    <property type="entry name" value="Calcium ATPase, transmembrane domain M"/>
    <property type="match status" value="4"/>
</dbReference>
<dbReference type="EMBL" id="JH431720">
    <property type="status" value="NOT_ANNOTATED_CDS"/>
    <property type="molecule type" value="Genomic_DNA"/>
</dbReference>
<evidence type="ECO:0000313" key="24">
    <source>
        <dbReference type="EnsemblMetazoa" id="SMAR006718-PA"/>
    </source>
</evidence>
<reference evidence="24" key="2">
    <citation type="submission" date="2015-02" db="UniProtKB">
        <authorList>
            <consortium name="EnsemblMetazoa"/>
        </authorList>
    </citation>
    <scope>IDENTIFICATION</scope>
</reference>
<evidence type="ECO:0000256" key="2">
    <source>
        <dbReference type="ARBA" id="ARBA00006934"/>
    </source>
</evidence>
<evidence type="ECO:0000313" key="25">
    <source>
        <dbReference type="Proteomes" id="UP000014500"/>
    </source>
</evidence>
<dbReference type="InterPro" id="IPR023214">
    <property type="entry name" value="HAD_sf"/>
</dbReference>
<dbReference type="GO" id="GO:0036376">
    <property type="term" value="P:sodium ion export across plasma membrane"/>
    <property type="evidence" value="ECO:0007669"/>
    <property type="project" value="TreeGrafter"/>
</dbReference>
<comment type="similarity">
    <text evidence="2">Belongs to the cation transport ATPase (P-type) (TC 3.A.3) family. Type IIC subfamily.</text>
</comment>
<keyword evidence="5" id="KW-0633">Potassium transport</keyword>
<dbReference type="FunFam" id="1.20.1110.10:FF:000038">
    <property type="entry name" value="Sodium/potassium-transporting ATPase subunit alpha"/>
    <property type="match status" value="3"/>
</dbReference>
<dbReference type="FunFam" id="2.70.150.10:FF:000003">
    <property type="entry name" value="Sodium/potassium-transporting ATPase subunit alpha"/>
    <property type="match status" value="3"/>
</dbReference>
<comment type="subcellular location">
    <subcellularLocation>
        <location evidence="1">Cell membrane</location>
        <topology evidence="1">Multi-pass membrane protein</topology>
    </subcellularLocation>
</comment>
<dbReference type="Gene3D" id="2.70.150.10">
    <property type="entry name" value="Calcium-transporting ATPase, cytoplasmic transduction domain A"/>
    <property type="match status" value="4"/>
</dbReference>
<feature type="transmembrane region" description="Helical" evidence="22">
    <location>
        <begin position="871"/>
        <end position="894"/>
    </location>
</feature>
<dbReference type="Gene3D" id="3.40.50.1000">
    <property type="entry name" value="HAD superfamily/HAD-like"/>
    <property type="match status" value="2"/>
</dbReference>
<dbReference type="GO" id="GO:0006883">
    <property type="term" value="P:intracellular sodium ion homeostasis"/>
    <property type="evidence" value="ECO:0007669"/>
    <property type="project" value="TreeGrafter"/>
</dbReference>
<feature type="domain" description="Cation-transporting P-type ATPase N-terminal" evidence="23">
    <location>
        <begin position="1056"/>
        <end position="1130"/>
    </location>
</feature>
<dbReference type="GO" id="GO:0005524">
    <property type="term" value="F:ATP binding"/>
    <property type="evidence" value="ECO:0007669"/>
    <property type="project" value="UniProtKB-KW"/>
</dbReference>
<keyword evidence="4" id="KW-1003">Cell membrane</keyword>
<feature type="transmembrane region" description="Helical" evidence="22">
    <location>
        <begin position="1007"/>
        <end position="1023"/>
    </location>
</feature>
<dbReference type="SMART" id="SM00831">
    <property type="entry name" value="Cation_ATPase_N"/>
    <property type="match status" value="3"/>
</dbReference>
<sequence length="2974" mass="328808">MASVNSKKEPLFNQPRHKIVKIKTKKENDLDDLKQELSMDEHQLAIEDLYIRLQTNPTTGLTNEQAKENLARDGPNALTPPKTTPEWIKFCKNLFGGFALLLWVGAILCFVAYGITAATQENPVADNLYLGIVLATVVIVTGIFSYYQEAKSSKIMDSFKDLIPQLYLGIVLSAVVIVTGCFSYYQEAKSSRIMESFKSMVPQYAIVIRNEQKLSIRAEELVVGDVVEIKFGDRVPADVRVLQAHGFKVDNSSLTGESEPQSRNPEYTSENPLETKNLAFFSTNAVEGTCRGLVISTGDRTVMGRIANLASGLESGETPIAKEIQHFIHIITGVAVFLGVSFFIIAFILQYQWLEAVIFLIGIIVANVPEGLLATVTVCLTLTAKRMAAKNCLVKHLEAVETLGSTSTICSDKTGTLTQNRMTVAHMWFDNQIIEVDTTENQSGLQYDKTSIGFLALARVAALCNRAEFKIGQENAPILKRETTGDASESALLKCIEIAIGNVATMRQRNKSVSIHEDDSKEPGYLLVMKGAPERILERCTTILMDDKEITMSEDWKDAFNQAYLELGGLGERVLGFCDRKLSPEKFPSGYPFDSDEENFPLTGLRFVGLMSMIDPPRAAVPDAVSKCRSAGIKVIMVTGDHPITAKAIAKSVGIISEGNETVEDIATRMEIPLEEVNLQEANAAVVHGSELKEMTQEQLDDVLRNHTEIVFARTSPQQKLIIVEGCQRLGAIVAVTGDGVNDSPALKKADIGVAMGIAGSDVSKQAADMILLDDNFASIVTGVEEGRLIFDNLKKSIAYTLTSNIPEISPFLFFIVANIPLPLGTVTILCIDLGTDMVPAISLAYEKAETDIMKRKPRDPFRDKLVNERLISMSYGQIGMIQASAGFFSYFVIMAENGFWPSKLFGLRKSWDASSINDLRDSYNQEWTYDDRKKLEYTCQTAFFVSIVVVQWADLIICKTRRLSLFHQGMTNHVMNFGLCFETVLACILCYTPGLDKGLRMYPLKFVWWLPAIPFSITIFIYDECRKYILRRNPGGWGKKKNEKMESLKKEVEMDQHKIPLAELCKRYGVDPTKGLTDSQVQERLKTYGLNELTATGGTPTWVIFARNLFGGFQILLWVGSILCFIAYGIQVSRDSQAYKDNLYLGCVLAGVVIITGIFSFYQEHKSGQIMNSFKSLAPPKAHVLRNGQKYLIPSREVTVGDIVDVSMGDRVPADIRVIQVRSLKVDNSSLTGESEPQTRAVEMTSDNPLETKNLAFFSTNCVEGEARGIVVLIGDNTIMGRIASLASGIETGETPIAREIEHFIKIITIAAFALGAVCFTVSMVLGYEWIEGIVLTIGIIVGKVPEGLLATVTVCLTLTAKRMAKKNCLVKNLEGVETLGSTSTICSDKTGTLTQNRMTVLHAWVDDSIIEIDITDEQADTKRYKDQVGFKMITTVSILCNRAIFKPDQDDIPILKREATSDASEAGLLKFAALTLSPEEVDATRNKYQKVAEIPFNSNNKYQVSVHETPAGSDTPYILMMKGAPERIFDRCSSIYLNGNEVTITGAHKKKFEDACLAMGGMGERVLGFCFFKLPKNKFGKGFPFDSENVNFPLDNLCYAGCLSLIDPARPEVPNAVALCKSAGIRVIMVTGDHPITAKAIARKVGIITLPGETLDEIAEKQNKTLSTVNKALAKVCVVSGSQLKDLEPNDLDEILKTCPEIVFARTSPQQKLIIVEACQRLGAIVAVTGDGVNDSPALKKADIGIAMGITGSDVSKQAADMILLDDNFASIVTGVEEGRLIFDNLKKSIAYTLSSKIPEVAPFLMFMIISIPLPLGAVTILCIDLGTDMVPAISMAYEKGERDIMTRRPRNPLTDRLVNARLIHMAYLQLGMIQAVCGFFMYFYIMAQMGFMPKTLLGLREAWDSRGINDVKDSYGQNWSYSARKTLEYTCQTAFFLAIVEVQWADLIISKTRTLSIFQHGMRNHVLNFGLVFETVVVIILSYTPGMDTVLRTYPLKWEWWLVPLPFSLSERSGRVEFCVFLKRTQFKMGKTKEKRMSALKKEAEMDEHKIPVEDLCKRLDVDPTKGLTDLQVQERLKIYGLNELTATGGTPTWVIFARNLFGGFQIMLWVGSILCFIAYGIQVSRDSQAYKDNLYLGCVLAGVVIITGIFSFYQEHKSGQIMNSFKSLAPPRAHVLRNGQTFLIPSREVTVGDIVDIAMGDRVPADLRMIQVRSLKVDNSSLTGESEPQSRAVEMTSKNPLETKNLAFFSTNCVEGEARGIVVLIGDNTIMGRIASLASGIESGETPIAREIQHFIKIITIAAFILGSICFSVSMILGYEWIEGIVITIGIIVGKVPEGLLATVTVCLTLTAKKMAKKNCLVKNLEGVETLGSTSTICSDKTGTLTQNRMTVLHAWVDDSIIEVDITEEQADSKRYKDQAGFTMITLVAILCNRAIFKLNQDDIPILRRETTSDASEAGLIKFAALTVTIEEVVATRKKYPKVAEIPFNSNNKYQVSVHETPAGSDTPYILMMKGAPERIFQRCSSIYLNGAEVPITGAHKKKPEVPNAVALCKSAGIRVIMVTGDHPITAKAIARKVGIISLPGDTLDEIAEKQNKTLSTVNKALAKVCVVSGSQLKELNSNDLDEILMQCPEMVFARTSPQQKLIIVEACQRLGAIVAVTGDGVNDSPALKKADIGIAMGITGSDVSKQAADMILLDDNFASIVTGVEEGRLIFDNLKKSIAYTLSSKIPEVSPFLMFMIIGIPLPLGAVTILCIDLGTDMVPAISMAYERGEKDLMTRKPRNPRTDRLVNSRLIHVSYLQMGMIQACAGFFIYFYIMAQHGFMPKKLLGLRATWESRGINDITDSYGQNWSYSARKTLEFTCQTAFFLAIVEVQWADLLICKTRTLSIFTHGMKNRVLNFSLVFETVVVIVLAYVPGMDTVLRTYPLKWEWWLVPMPFFFVIISDRNAYFTSFKKHLRNDIIKNFYM</sequence>
<dbReference type="NCBIfam" id="TIGR01494">
    <property type="entry name" value="ATPase_P-type"/>
    <property type="match status" value="6"/>
</dbReference>
<keyword evidence="17" id="KW-0739">Sodium transport</keyword>
<feature type="transmembrane region" description="Helical" evidence="22">
    <location>
        <begin position="2302"/>
        <end position="2323"/>
    </location>
</feature>
<evidence type="ECO:0000256" key="15">
    <source>
        <dbReference type="ARBA" id="ARBA00023065"/>
    </source>
</evidence>
<dbReference type="SUPFAM" id="SSF81660">
    <property type="entry name" value="Metal cation-transporting ATPase, ATP-binding domain N"/>
    <property type="match status" value="2"/>
</dbReference>
<dbReference type="InterPro" id="IPR005775">
    <property type="entry name" value="P-type_ATPase_IIC"/>
</dbReference>
<evidence type="ECO:0000256" key="7">
    <source>
        <dbReference type="ARBA" id="ARBA00022607"/>
    </source>
</evidence>
<proteinExistence type="inferred from homology"/>
<dbReference type="InterPro" id="IPR004014">
    <property type="entry name" value="ATPase_P-typ_cation-transptr_N"/>
</dbReference>
<dbReference type="FunFam" id="1.20.1110.10:FF:000095">
    <property type="entry name" value="Sodium/potassium-transporting ATPase subunit alpha-1"/>
    <property type="match status" value="3"/>
</dbReference>
<dbReference type="PANTHER" id="PTHR43294">
    <property type="entry name" value="SODIUM/POTASSIUM-TRANSPORTING ATPASE SUBUNIT ALPHA"/>
    <property type="match status" value="1"/>
</dbReference>
<keyword evidence="12" id="KW-1278">Translocase</keyword>
<keyword evidence="25" id="KW-1185">Reference proteome</keyword>
<dbReference type="PANTHER" id="PTHR43294:SF13">
    <property type="entry name" value="SODIUM_POTASSIUM-TRANSPORTING ATPASE SUBUNIT ALPHA"/>
    <property type="match status" value="1"/>
</dbReference>
<dbReference type="GO" id="GO:0016887">
    <property type="term" value="F:ATP hydrolysis activity"/>
    <property type="evidence" value="ECO:0007669"/>
    <property type="project" value="InterPro"/>
</dbReference>
<evidence type="ECO:0000256" key="20">
    <source>
        <dbReference type="ARBA" id="ARBA00039096"/>
    </source>
</evidence>
<evidence type="ECO:0000256" key="8">
    <source>
        <dbReference type="ARBA" id="ARBA00022692"/>
    </source>
</evidence>
<reference evidence="25" key="1">
    <citation type="submission" date="2011-05" db="EMBL/GenBank/DDBJ databases">
        <authorList>
            <person name="Richards S.R."/>
            <person name="Qu J."/>
            <person name="Jiang H."/>
            <person name="Jhangiani S.N."/>
            <person name="Agravi P."/>
            <person name="Goodspeed R."/>
            <person name="Gross S."/>
            <person name="Mandapat C."/>
            <person name="Jackson L."/>
            <person name="Mathew T."/>
            <person name="Pu L."/>
            <person name="Thornton R."/>
            <person name="Saada N."/>
            <person name="Wilczek-Boney K.B."/>
            <person name="Lee S."/>
            <person name="Kovar C."/>
            <person name="Wu Y."/>
            <person name="Scherer S.E."/>
            <person name="Worley K.C."/>
            <person name="Muzny D.M."/>
            <person name="Gibbs R."/>
        </authorList>
    </citation>
    <scope>NUCLEOTIDE SEQUENCE</scope>
    <source>
        <strain evidence="25">Brora</strain>
    </source>
</reference>
<comment type="subunit">
    <text evidence="19">The sodium/potassium-transporting ATPase is composed of a catalytic alpha subunit, an auxiliary non-catalytic beta subunit and an additional regulatory subunit.</text>
</comment>
<keyword evidence="7" id="KW-0740">Sodium/potassium transport</keyword>
<feature type="transmembrane region" description="Helical" evidence="22">
    <location>
        <begin position="2138"/>
        <end position="2157"/>
    </location>
</feature>
<dbReference type="InterPro" id="IPR018303">
    <property type="entry name" value="ATPase_P-typ_P_site"/>
</dbReference>
<dbReference type="eggNOG" id="KOG0203">
    <property type="taxonomic scope" value="Eukaryota"/>
</dbReference>
<evidence type="ECO:0000256" key="17">
    <source>
        <dbReference type="ARBA" id="ARBA00023201"/>
    </source>
</evidence>
<keyword evidence="15" id="KW-0406">Ion transport</keyword>
<dbReference type="SUPFAM" id="SSF56784">
    <property type="entry name" value="HAD-like"/>
    <property type="match status" value="3"/>
</dbReference>
<feature type="transmembrane region" description="Helical" evidence="22">
    <location>
        <begin position="2741"/>
        <end position="2764"/>
    </location>
</feature>
<evidence type="ECO:0000256" key="9">
    <source>
        <dbReference type="ARBA" id="ARBA00022741"/>
    </source>
</evidence>
<evidence type="ECO:0000256" key="18">
    <source>
        <dbReference type="ARBA" id="ARBA00037422"/>
    </source>
</evidence>
<dbReference type="InterPro" id="IPR044492">
    <property type="entry name" value="P_typ_ATPase_HD_dom"/>
</dbReference>
<evidence type="ECO:0000256" key="10">
    <source>
        <dbReference type="ARBA" id="ARBA00022840"/>
    </source>
</evidence>
<dbReference type="Pfam" id="PF00690">
    <property type="entry name" value="Cation_ATPase_N"/>
    <property type="match status" value="3"/>
</dbReference>
<name>T1IZN7_STRMM</name>
<feature type="transmembrane region" description="Helical" evidence="22">
    <location>
        <begin position="2904"/>
        <end position="2924"/>
    </location>
</feature>
<feature type="transmembrane region" description="Helical" evidence="22">
    <location>
        <begin position="167"/>
        <end position="185"/>
    </location>
</feature>
<feature type="transmembrane region" description="Helical" evidence="22">
    <location>
        <begin position="1110"/>
        <end position="1132"/>
    </location>
</feature>
<dbReference type="NCBIfam" id="TIGR01106">
    <property type="entry name" value="ATPase-IIC_X-K"/>
    <property type="match status" value="2"/>
</dbReference>
<dbReference type="SFLD" id="SFLDG00002">
    <property type="entry name" value="C1.7:_P-type_atpase_like"/>
    <property type="match status" value="2"/>
</dbReference>
<comment type="function">
    <text evidence="18">This is the catalytic component of the active enzyme, which catalyzes the hydrolysis of ATP coupled with the exchange of sodium and potassium ions across the plasma membrane. This action creates the electrochemical gradient of sodium and potassium ions, providing the energy for active transport of various nutrients.</text>
</comment>
<evidence type="ECO:0000256" key="19">
    <source>
        <dbReference type="ARBA" id="ARBA00038795"/>
    </source>
</evidence>
<dbReference type="STRING" id="126957.T1IZN7"/>
<feature type="transmembrane region" description="Helical" evidence="22">
    <location>
        <begin position="1144"/>
        <end position="1163"/>
    </location>
</feature>
<dbReference type="Gene3D" id="3.40.1110.10">
    <property type="entry name" value="Calcium-transporting ATPase, cytoplasmic domain N"/>
    <property type="match status" value="3"/>
</dbReference>
<feature type="transmembrane region" description="Helical" evidence="22">
    <location>
        <begin position="327"/>
        <end position="351"/>
    </location>
</feature>
<feature type="transmembrane region" description="Helical" evidence="22">
    <location>
        <begin position="1806"/>
        <end position="1829"/>
    </location>
</feature>
<feature type="transmembrane region" description="Helical" evidence="22">
    <location>
        <begin position="1869"/>
        <end position="1888"/>
    </location>
</feature>
<evidence type="ECO:0000256" key="14">
    <source>
        <dbReference type="ARBA" id="ARBA00023053"/>
    </source>
</evidence>
<dbReference type="EC" id="7.2.2.13" evidence="20"/>
<feature type="transmembrane region" description="Helical" evidence="22">
    <location>
        <begin position="2329"/>
        <end position="2352"/>
    </location>
</feature>
<dbReference type="InterPro" id="IPR001757">
    <property type="entry name" value="P_typ_ATPase"/>
</dbReference>
<evidence type="ECO:0000256" key="16">
    <source>
        <dbReference type="ARBA" id="ARBA00023136"/>
    </source>
</evidence>
<feature type="domain" description="Cation-transporting P-type ATPase N-terminal" evidence="23">
    <location>
        <begin position="2050"/>
        <end position="2124"/>
    </location>
</feature>
<dbReference type="InterPro" id="IPR006068">
    <property type="entry name" value="ATPase_P-typ_cation-transptr_C"/>
</dbReference>
<dbReference type="GO" id="GO:0098797">
    <property type="term" value="C:plasma membrane protein complex"/>
    <property type="evidence" value="ECO:0007669"/>
    <property type="project" value="UniProtKB-ARBA"/>
</dbReference>
<dbReference type="EnsemblMetazoa" id="SMAR006718-RA">
    <property type="protein sequence ID" value="SMAR006718-PA"/>
    <property type="gene ID" value="SMAR006718"/>
</dbReference>
<keyword evidence="13 22" id="KW-1133">Transmembrane helix</keyword>
<dbReference type="FunFam" id="3.40.50.1000:FF:000004">
    <property type="entry name" value="Sodium/potassium-transporting ATPase subunit alpha"/>
    <property type="match status" value="3"/>
</dbReference>
<evidence type="ECO:0000256" key="12">
    <source>
        <dbReference type="ARBA" id="ARBA00022967"/>
    </source>
</evidence>
<dbReference type="GO" id="GO:0005391">
    <property type="term" value="F:P-type sodium:potassium-exchanging transporter activity"/>
    <property type="evidence" value="ECO:0007669"/>
    <property type="project" value="UniProtKB-EC"/>
</dbReference>
<feature type="transmembrane region" description="Helical" evidence="22">
    <location>
        <begin position="2936"/>
        <end position="2956"/>
    </location>
</feature>
<feature type="transmembrane region" description="Helical" evidence="22">
    <location>
        <begin position="2805"/>
        <end position="2823"/>
    </location>
</feature>
<evidence type="ECO:0000256" key="5">
    <source>
        <dbReference type="ARBA" id="ARBA00022538"/>
    </source>
</evidence>
<protein>
    <recommendedName>
        <fullName evidence="20">Na(+)/K(+)-exchanging ATPase</fullName>
        <ecNumber evidence="20">7.2.2.13</ecNumber>
    </recommendedName>
</protein>
<dbReference type="Pfam" id="PF00689">
    <property type="entry name" value="Cation_ATPase_C"/>
    <property type="match status" value="3"/>
</dbReference>
<feature type="transmembrane region" description="Helical" evidence="22">
    <location>
        <begin position="357"/>
        <end position="380"/>
    </location>
</feature>
<dbReference type="SFLD" id="SFLDF00027">
    <property type="entry name" value="p-type_atpase"/>
    <property type="match status" value="2"/>
</dbReference>
<evidence type="ECO:0000259" key="23">
    <source>
        <dbReference type="SMART" id="SM00831"/>
    </source>
</evidence>
<feature type="transmembrane region" description="Helical" evidence="22">
    <location>
        <begin position="1335"/>
        <end position="1358"/>
    </location>
</feature>
<dbReference type="PROSITE" id="PS00154">
    <property type="entry name" value="ATPASE_E1_E2"/>
    <property type="match status" value="3"/>
</dbReference>
<evidence type="ECO:0000256" key="22">
    <source>
        <dbReference type="SAM" id="Phobius"/>
    </source>
</evidence>
<dbReference type="InterPro" id="IPR036412">
    <property type="entry name" value="HAD-like_sf"/>
</dbReference>
<dbReference type="InterPro" id="IPR023299">
    <property type="entry name" value="ATPase_P-typ_cyto_dom_N"/>
</dbReference>
<dbReference type="CDD" id="cd02608">
    <property type="entry name" value="P-type_ATPase_Na-K_like"/>
    <property type="match status" value="1"/>
</dbReference>
<dbReference type="Gene3D" id="1.20.1110.10">
    <property type="entry name" value="Calcium-transporting ATPase, transmembrane domain"/>
    <property type="match status" value="6"/>
</dbReference>
<feature type="transmembrane region" description="Helical" evidence="22">
    <location>
        <begin position="2104"/>
        <end position="2126"/>
    </location>
</feature>
<keyword evidence="11" id="KW-0630">Potassium</keyword>
<dbReference type="Pfam" id="PF00122">
    <property type="entry name" value="E1-E2_ATPase"/>
    <property type="match status" value="3"/>
</dbReference>
<dbReference type="OMA" id="TWVIFAR"/>
<evidence type="ECO:0000256" key="3">
    <source>
        <dbReference type="ARBA" id="ARBA00022448"/>
    </source>
</evidence>
<dbReference type="HOGENOM" id="CLU_226207_0_0_1"/>
<evidence type="ECO:0000256" key="13">
    <source>
        <dbReference type="ARBA" id="ARBA00022989"/>
    </source>
</evidence>
<keyword evidence="3" id="KW-0813">Transport</keyword>
<dbReference type="SFLD" id="SFLDS00003">
    <property type="entry name" value="Haloacid_Dehalogenase"/>
    <property type="match status" value="3"/>
</dbReference>
<dbReference type="GO" id="GO:1990573">
    <property type="term" value="P:potassium ion import across plasma membrane"/>
    <property type="evidence" value="ECO:0007669"/>
    <property type="project" value="TreeGrafter"/>
</dbReference>
<feature type="transmembrane region" description="Helical" evidence="22">
    <location>
        <begin position="1308"/>
        <end position="1329"/>
    </location>
</feature>
<keyword evidence="10" id="KW-0067">ATP-binding</keyword>
<dbReference type="GO" id="GO:0030007">
    <property type="term" value="P:intracellular potassium ion homeostasis"/>
    <property type="evidence" value="ECO:0007669"/>
    <property type="project" value="TreeGrafter"/>
</dbReference>
<dbReference type="PRINTS" id="PR00119">
    <property type="entry name" value="CATATPASE"/>
</dbReference>
<dbReference type="InterPro" id="IPR008250">
    <property type="entry name" value="ATPase_P-typ_transduc_dom_A_sf"/>
</dbReference>
<feature type="transmembrane region" description="Helical" evidence="22">
    <location>
        <begin position="128"/>
        <end position="147"/>
    </location>
</feature>
<dbReference type="InterPro" id="IPR023298">
    <property type="entry name" value="ATPase_P-typ_TM_dom_sf"/>
</dbReference>
<dbReference type="Proteomes" id="UP000014500">
    <property type="component" value="Unassembled WGS sequence"/>
</dbReference>
<organism evidence="24 25">
    <name type="scientific">Strigamia maritima</name>
    <name type="common">European centipede</name>
    <name type="synonym">Geophilus maritimus</name>
    <dbReference type="NCBI Taxonomy" id="126957"/>
    <lineage>
        <taxon>Eukaryota</taxon>
        <taxon>Metazoa</taxon>
        <taxon>Ecdysozoa</taxon>
        <taxon>Arthropoda</taxon>
        <taxon>Myriapoda</taxon>
        <taxon>Chilopoda</taxon>
        <taxon>Pleurostigmophora</taxon>
        <taxon>Geophilomorpha</taxon>
        <taxon>Linotaeniidae</taxon>
        <taxon>Strigamia</taxon>
    </lineage>
</organism>
<dbReference type="SUPFAM" id="SSF81653">
    <property type="entry name" value="Calcium ATPase, transduction domain A"/>
    <property type="match status" value="3"/>
</dbReference>
<keyword evidence="16 22" id="KW-0472">Membrane</keyword>
<accession>T1IZN7</accession>
<dbReference type="Pfam" id="PF13246">
    <property type="entry name" value="Cation_ATPase"/>
    <property type="match status" value="3"/>
</dbReference>
<feature type="region of interest" description="Disordered" evidence="21">
    <location>
        <begin position="251"/>
        <end position="270"/>
    </location>
</feature>
<dbReference type="GO" id="GO:0090533">
    <property type="term" value="C:cation-transporting ATPase complex"/>
    <property type="evidence" value="ECO:0007669"/>
    <property type="project" value="UniProtKB-ARBA"/>
</dbReference>
<evidence type="ECO:0000256" key="1">
    <source>
        <dbReference type="ARBA" id="ARBA00004651"/>
    </source>
</evidence>
<evidence type="ECO:0000256" key="6">
    <source>
        <dbReference type="ARBA" id="ARBA00022553"/>
    </source>
</evidence>
<feature type="transmembrane region" description="Helical" evidence="22">
    <location>
        <begin position="975"/>
        <end position="995"/>
    </location>
</feature>
<dbReference type="InterPro" id="IPR059000">
    <property type="entry name" value="ATPase_P-type_domA"/>
</dbReference>